<dbReference type="Gene3D" id="2.60.40.10">
    <property type="entry name" value="Immunoglobulins"/>
    <property type="match status" value="1"/>
</dbReference>
<comment type="caution">
    <text evidence="2">The sequence shown here is derived from an EMBL/GenBank/DDBJ whole genome shotgun (WGS) entry which is preliminary data.</text>
</comment>
<organism evidence="2 3">
    <name type="scientific">Pedobacter punctiformis</name>
    <dbReference type="NCBI Taxonomy" id="3004097"/>
    <lineage>
        <taxon>Bacteria</taxon>
        <taxon>Pseudomonadati</taxon>
        <taxon>Bacteroidota</taxon>
        <taxon>Sphingobacteriia</taxon>
        <taxon>Sphingobacteriales</taxon>
        <taxon>Sphingobacteriaceae</taxon>
        <taxon>Pedobacter</taxon>
    </lineage>
</organism>
<reference evidence="2" key="1">
    <citation type="submission" date="2022-12" db="EMBL/GenBank/DDBJ databases">
        <title>Genome sequence of HCMS5-2.</title>
        <authorList>
            <person name="Woo H."/>
        </authorList>
    </citation>
    <scope>NUCLEOTIDE SEQUENCE</scope>
    <source>
        <strain evidence="2">HCMS5-2</strain>
    </source>
</reference>
<keyword evidence="3" id="KW-1185">Reference proteome</keyword>
<dbReference type="SUPFAM" id="SSF101898">
    <property type="entry name" value="NHL repeat"/>
    <property type="match status" value="1"/>
</dbReference>
<dbReference type="NCBIfam" id="TIGR02608">
    <property type="entry name" value="delta_60_rpt"/>
    <property type="match status" value="3"/>
</dbReference>
<name>A0ABT4LAX9_9SPHI</name>
<sequence length="539" mass="58122">MRIINHKNFVSQTMVLMLFLTLAIFSCKKQELIGEDPYAGGKQPLGIKFSADVPDPEIGTQGGEVNVNVRGLLKYKDKFKFLINEVEATVLALTDSTIRVKIPDNASTGGFSVMLDGQTFFGPNFTIDGKVSLDGSFLAVNGSNGSIYDILKLPTSNYFLGGSFTDFDNKATAKVPIGGVAQITAQGAYASTLNFGKGANGVVYSVNRLPNGQYIIAGLFGNFNNRKNINSITRLNSDGTLDSTIIQVINPTPLEIRKNVDTVPTFNGGVDGVIRKTFVQNNMITIVGTFQYYARYFYERSTYDNKVLDATRMRQLVRVKIDGTMDSTFNFDPAVRQSYAGGNGAINDAFMQPDGKIVIVGSFTTFNGSPANHIARINTDGTLDASFNAGAGTNDDITSITYNSVTQKIIISGLFNSYNGTSRSGVAMLNANGSIDNSFSFSNLSGGVPTFASQLDNGKIIVSGQFNKYNDVVRQGFMVLNADGKLASGYNNSGAFQGQIYRMVETTSSLGNPAVILTGFISKFDNKKVGNIVRVELKP</sequence>
<evidence type="ECO:0000259" key="1">
    <source>
        <dbReference type="Pfam" id="PF16400"/>
    </source>
</evidence>
<proteinExistence type="predicted"/>
<dbReference type="InterPro" id="IPR013431">
    <property type="entry name" value="Delta_60_rpt"/>
</dbReference>
<dbReference type="PROSITE" id="PS51257">
    <property type="entry name" value="PROKAR_LIPOPROTEIN"/>
    <property type="match status" value="1"/>
</dbReference>
<feature type="domain" description="DUF5008" evidence="1">
    <location>
        <begin position="32"/>
        <end position="123"/>
    </location>
</feature>
<dbReference type="InterPro" id="IPR013783">
    <property type="entry name" value="Ig-like_fold"/>
</dbReference>
<dbReference type="RefSeq" id="WP_269427916.1">
    <property type="nucleotide sequence ID" value="NZ_JAPWGM010000004.1"/>
</dbReference>
<evidence type="ECO:0000313" key="3">
    <source>
        <dbReference type="Proteomes" id="UP001144347"/>
    </source>
</evidence>
<dbReference type="Pfam" id="PF16400">
    <property type="entry name" value="DUF5008"/>
    <property type="match status" value="1"/>
</dbReference>
<protein>
    <submittedName>
        <fullName evidence="2">DUF5008 domain-containing protein</fullName>
    </submittedName>
</protein>
<dbReference type="EMBL" id="JAPWGM010000004">
    <property type="protein sequence ID" value="MCZ4244862.1"/>
    <property type="molecule type" value="Genomic_DNA"/>
</dbReference>
<dbReference type="Gene3D" id="2.80.10.50">
    <property type="match status" value="2"/>
</dbReference>
<evidence type="ECO:0000313" key="2">
    <source>
        <dbReference type="EMBL" id="MCZ4244862.1"/>
    </source>
</evidence>
<dbReference type="Proteomes" id="UP001144347">
    <property type="component" value="Unassembled WGS sequence"/>
</dbReference>
<dbReference type="InterPro" id="IPR032175">
    <property type="entry name" value="DUF5008"/>
</dbReference>
<gene>
    <name evidence="2" type="ORF">O0955_12690</name>
</gene>
<dbReference type="Pfam" id="PF17164">
    <property type="entry name" value="DUF5122"/>
    <property type="match status" value="4"/>
</dbReference>
<accession>A0ABT4LAX9</accession>